<dbReference type="PANTHER" id="PTHR37310">
    <property type="entry name" value="CYTOPLASMIC PROTEIN-RELATED"/>
    <property type="match status" value="1"/>
</dbReference>
<evidence type="ECO:0000313" key="1">
    <source>
        <dbReference type="EMBL" id="TPV35399.1"/>
    </source>
</evidence>
<protein>
    <submittedName>
        <fullName evidence="1">Four-helix bundle copper-binding protein</fullName>
    </submittedName>
</protein>
<reference evidence="1 2" key="1">
    <citation type="submission" date="2019-06" db="EMBL/GenBank/DDBJ databases">
        <title>Flavobacteriaceae Paucihalobacterium erythroidium CWB-1, complete genome.</title>
        <authorList>
            <person name="Wu S."/>
        </authorList>
    </citation>
    <scope>NUCLEOTIDE SEQUENCE [LARGE SCALE GENOMIC DNA]</scope>
    <source>
        <strain evidence="1 2">CWB-1</strain>
    </source>
</reference>
<accession>A0A506PPB6</accession>
<dbReference type="AlphaFoldDB" id="A0A506PPB6"/>
<sequence length="108" mass="11705">MNNLKRRIDACLACVITCELCITDCIKDNNQACIILCRDCADICALHARFDARASVYAHELHALCAKICTACAEECAKHAAHHESCKACADACNTCAEVCNELASVKK</sequence>
<dbReference type="Gene3D" id="1.20.1270.360">
    <property type="match status" value="1"/>
</dbReference>
<keyword evidence="2" id="KW-1185">Reference proteome</keyword>
<dbReference type="CDD" id="cd08026">
    <property type="entry name" value="DUF326"/>
    <property type="match status" value="1"/>
</dbReference>
<name>A0A506PPB6_9FLAO</name>
<dbReference type="EMBL" id="VHIQ01000001">
    <property type="protein sequence ID" value="TPV35399.1"/>
    <property type="molecule type" value="Genomic_DNA"/>
</dbReference>
<dbReference type="OrthoDB" id="5396211at2"/>
<dbReference type="RefSeq" id="WP_140988408.1">
    <property type="nucleotide sequence ID" value="NZ_VHIQ01000001.1"/>
</dbReference>
<dbReference type="InterPro" id="IPR044543">
    <property type="entry name" value="YHJQ-like"/>
</dbReference>
<dbReference type="PANTHER" id="PTHR37310:SF1">
    <property type="entry name" value="CYTOPLASMIC PROTEIN"/>
    <property type="match status" value="1"/>
</dbReference>
<dbReference type="Pfam" id="PF03860">
    <property type="entry name" value="Csp"/>
    <property type="match status" value="1"/>
</dbReference>
<dbReference type="Proteomes" id="UP000317332">
    <property type="component" value="Unassembled WGS sequence"/>
</dbReference>
<gene>
    <name evidence="1" type="ORF">FJ651_00310</name>
</gene>
<dbReference type="InterPro" id="IPR005560">
    <property type="entry name" value="Csp_YhjQ"/>
</dbReference>
<evidence type="ECO:0000313" key="2">
    <source>
        <dbReference type="Proteomes" id="UP000317332"/>
    </source>
</evidence>
<organism evidence="1 2">
    <name type="scientific">Paucihalobacter ruber</name>
    <dbReference type="NCBI Taxonomy" id="2567861"/>
    <lineage>
        <taxon>Bacteria</taxon>
        <taxon>Pseudomonadati</taxon>
        <taxon>Bacteroidota</taxon>
        <taxon>Flavobacteriia</taxon>
        <taxon>Flavobacteriales</taxon>
        <taxon>Flavobacteriaceae</taxon>
        <taxon>Paucihalobacter</taxon>
    </lineage>
</organism>
<comment type="caution">
    <text evidence="1">The sequence shown here is derived from an EMBL/GenBank/DDBJ whole genome shotgun (WGS) entry which is preliminary data.</text>
</comment>
<proteinExistence type="predicted"/>